<dbReference type="EMBL" id="QRWT01000006">
    <property type="protein sequence ID" value="RGT53566.1"/>
    <property type="molecule type" value="Genomic_DNA"/>
</dbReference>
<evidence type="ECO:0000259" key="1">
    <source>
        <dbReference type="Pfam" id="PF01850"/>
    </source>
</evidence>
<evidence type="ECO:0000313" key="3">
    <source>
        <dbReference type="EMBL" id="RYT77355.1"/>
    </source>
</evidence>
<comment type="caution">
    <text evidence="3">The sequence shown here is derived from an EMBL/GenBank/DDBJ whole genome shotgun (WGS) entry which is preliminary data.</text>
</comment>
<dbReference type="RefSeq" id="WP_115502618.1">
    <property type="nucleotide sequence ID" value="NZ_CABMMK010000003.1"/>
</dbReference>
<keyword evidence="5" id="KW-1185">Reference proteome</keyword>
<name>A0A412PAB1_9BACE</name>
<evidence type="ECO:0000313" key="4">
    <source>
        <dbReference type="Proteomes" id="UP000284772"/>
    </source>
</evidence>
<dbReference type="Pfam" id="PF01850">
    <property type="entry name" value="PIN"/>
    <property type="match status" value="1"/>
</dbReference>
<dbReference type="AlphaFoldDB" id="A0A412PAB1"/>
<dbReference type="Proteomes" id="UP000284772">
    <property type="component" value="Unassembled WGS sequence"/>
</dbReference>
<dbReference type="InterPro" id="IPR002716">
    <property type="entry name" value="PIN_dom"/>
</dbReference>
<dbReference type="Gene3D" id="3.40.50.1010">
    <property type="entry name" value="5'-nuclease"/>
    <property type="match status" value="1"/>
</dbReference>
<proteinExistence type="predicted"/>
<evidence type="ECO:0000313" key="5">
    <source>
        <dbReference type="Proteomes" id="UP000291191"/>
    </source>
</evidence>
<accession>A0A412PAB1</accession>
<dbReference type="Proteomes" id="UP000291191">
    <property type="component" value="Unassembled WGS sequence"/>
</dbReference>
<gene>
    <name evidence="2" type="ORF">DWX27_08755</name>
    <name evidence="3" type="ORF">EAJ06_20395</name>
</gene>
<evidence type="ECO:0000313" key="2">
    <source>
        <dbReference type="EMBL" id="RGT53566.1"/>
    </source>
</evidence>
<reference evidence="2 4" key="1">
    <citation type="submission" date="2018-08" db="EMBL/GenBank/DDBJ databases">
        <title>A genome reference for cultivated species of the human gut microbiota.</title>
        <authorList>
            <person name="Zou Y."/>
            <person name="Xue W."/>
            <person name="Luo G."/>
        </authorList>
    </citation>
    <scope>NUCLEOTIDE SEQUENCE [LARGE SCALE GENOMIC DNA]</scope>
    <source>
        <strain evidence="2 4">AF19-10AC</strain>
    </source>
</reference>
<feature type="domain" description="PIN" evidence="1">
    <location>
        <begin position="9"/>
        <end position="129"/>
    </location>
</feature>
<reference evidence="3 5" key="2">
    <citation type="journal article" date="2019" name="Science, e1252229">
        <title>Invertible promoters mediate bacterial phase variation, antibiotic resistance, and host adaptation in the gut.</title>
        <authorList>
            <person name="Jiang X."/>
            <person name="Hall A.B."/>
            <person name="Arthur T.D."/>
            <person name="Plichta D.R."/>
            <person name="Covington C.T."/>
            <person name="Poyet M."/>
            <person name="Crothers J."/>
            <person name="Moses P.L."/>
            <person name="Tolonen A.C."/>
            <person name="Vlamakis H."/>
            <person name="Alm E.J."/>
            <person name="Xavier R.J."/>
        </authorList>
    </citation>
    <scope>NUCLEOTIDE SEQUENCE [LARGE SCALE GENOMIC DNA]</scope>
    <source>
        <strain evidence="5">bf_0095</strain>
        <strain evidence="3">Bf_0095</strain>
    </source>
</reference>
<dbReference type="InterPro" id="IPR029060">
    <property type="entry name" value="PIN-like_dom_sf"/>
</dbReference>
<sequence>MLNFCFKHDTNIFVYLTTDVDSLNRDVLSLLEEPDALLYMSAESVRELIVAYRNKGLCSKRWKSIEEMVVAIENDFYVKILPLKKEHMKTYAKMEMNEAQGHKDSSDHVIIAHAITEHLPLISSDTRFEFYRNQGLDLIFNRK</sequence>
<organism evidence="3 5">
    <name type="scientific">Bacteroides intestinalis</name>
    <dbReference type="NCBI Taxonomy" id="329854"/>
    <lineage>
        <taxon>Bacteria</taxon>
        <taxon>Pseudomonadati</taxon>
        <taxon>Bacteroidota</taxon>
        <taxon>Bacteroidia</taxon>
        <taxon>Bacteroidales</taxon>
        <taxon>Bacteroidaceae</taxon>
        <taxon>Bacteroides</taxon>
    </lineage>
</organism>
<dbReference type="EMBL" id="RCXO01000035">
    <property type="protein sequence ID" value="RYT77355.1"/>
    <property type="molecule type" value="Genomic_DNA"/>
</dbReference>
<protein>
    <submittedName>
        <fullName evidence="3">PIN domain-containing protein</fullName>
    </submittedName>
</protein>
<dbReference type="SUPFAM" id="SSF88723">
    <property type="entry name" value="PIN domain-like"/>
    <property type="match status" value="1"/>
</dbReference>
<dbReference type="OrthoDB" id="9798990at2"/>